<feature type="compositionally biased region" description="Low complexity" evidence="1">
    <location>
        <begin position="1"/>
        <end position="17"/>
    </location>
</feature>
<dbReference type="AlphaFoldDB" id="A0A077W904"/>
<feature type="region of interest" description="Disordered" evidence="1">
    <location>
        <begin position="1"/>
        <end position="21"/>
    </location>
</feature>
<proteinExistence type="predicted"/>
<evidence type="ECO:0000313" key="2">
    <source>
        <dbReference type="EMBL" id="CDS03039.1"/>
    </source>
</evidence>
<protein>
    <submittedName>
        <fullName evidence="2">Uncharacterized protein</fullName>
    </submittedName>
</protein>
<name>A0A077W904_9FUNG</name>
<feature type="region of interest" description="Disordered" evidence="1">
    <location>
        <begin position="33"/>
        <end position="84"/>
    </location>
</feature>
<sequence>MATSESLSITSSSPLSSVDESIVADLPISKKTSTANATTTNENESQQAQNVPSTSASTSASVATTNTATTTQSTPATTTAAAATTTTTTVTPAAAAAVPANNVPTVIQPPPPTSTTSFEEIQKQLKATLDHVEQRNMVSGFQTLSKATSAVVDHCEQLGLTSDDHPYNAIDREQFWAGLNNCWLYALAQRQEPSSEVERMTDQHLYGLREMVVAWADKLERYGLVDYEMGWWEADILAAIDAILAMNYAAAQAAAQAVVAQAAAALFGDDVLKQQ</sequence>
<accession>A0A077W904</accession>
<organism evidence="2">
    <name type="scientific">Lichtheimia ramosa</name>
    <dbReference type="NCBI Taxonomy" id="688394"/>
    <lineage>
        <taxon>Eukaryota</taxon>
        <taxon>Fungi</taxon>
        <taxon>Fungi incertae sedis</taxon>
        <taxon>Mucoromycota</taxon>
        <taxon>Mucoromycotina</taxon>
        <taxon>Mucoromycetes</taxon>
        <taxon>Mucorales</taxon>
        <taxon>Lichtheimiaceae</taxon>
        <taxon>Lichtheimia</taxon>
    </lineage>
</organism>
<reference evidence="2" key="1">
    <citation type="journal article" date="2014" name="Genome Announc.">
        <title>De novo whole-genome sequence and genome annotation of Lichtheimia ramosa.</title>
        <authorList>
            <person name="Linde J."/>
            <person name="Schwartze V."/>
            <person name="Binder U."/>
            <person name="Lass-Florl C."/>
            <person name="Voigt K."/>
            <person name="Horn F."/>
        </authorList>
    </citation>
    <scope>NUCLEOTIDE SEQUENCE</scope>
    <source>
        <strain evidence="2">JMRC FSU:6197</strain>
    </source>
</reference>
<evidence type="ECO:0000256" key="1">
    <source>
        <dbReference type="SAM" id="MobiDB-lite"/>
    </source>
</evidence>
<dbReference type="OrthoDB" id="5552418at2759"/>
<gene>
    <name evidence="2" type="ORF">LRAMOSA00441</name>
</gene>
<dbReference type="EMBL" id="LK023313">
    <property type="protein sequence ID" value="CDS03039.1"/>
    <property type="molecule type" value="Genomic_DNA"/>
</dbReference>